<dbReference type="Pfam" id="PF16177">
    <property type="entry name" value="ACAS_N"/>
    <property type="match status" value="1"/>
</dbReference>
<sequence>METIATRTANSYAEAYNKSISEPEAFWAAQAAQIAWYEQPKQILTTDANGFYRWFKGGKLNTAYLALDYHVENGRGDQTAMIYDSPVTNTVRKYSYSEFRDLVARFAGALRGLGVGKGDTVVIYMPVIPEAVIAMLACARLGAVHSVVFGGFAPHELSVRIDDAKPKVVVSASCGIEFDKHIPYKPLLDKALQDSQHKPDHTIILQRPYVQATMQPGRDLDYEELLQKATPADCVPVDANDPLYILYTSGTTGKPKGIVRDNGGHAVALKFSMKAVYDVDPGDVFWAASDVGWAVGHSYLVYAPLIHGCTTVLFEGKPVRTPDAGTFWRIIMQHNVKVLFTAPTAIRAIKKEDPDGTYKQMYDLPSLKCLFLAGERCDVATYHWAKDLLKVPVVDHWWQTESGWPMVANMAGFGLMPAKPGSAGKPVCGYKVEILGEDGHELIPSQEGYVAVKLPLPPGCLPTLWEDDKRFFHSYLERFPGYYMTGDGGYMDEDGYVYIMGRIDDVINVSGHRLSTGEMEEMVASHPAVAECAVVGISDELRGQRPIGLVVLKDGKKISEEQLEQELVALIREKIGAVAYFKNALVVNRLPKTRSGKILRKIIRNIADGEHYAIPSTIDDPAILTEIHNDLKARCIGNAFIQ</sequence>
<evidence type="ECO:0000313" key="6">
    <source>
        <dbReference type="Proteomes" id="UP001597544"/>
    </source>
</evidence>
<feature type="domain" description="Acetyl-coenzyme A synthetase N-terminal" evidence="4">
    <location>
        <begin position="12"/>
        <end position="65"/>
    </location>
</feature>
<reference evidence="6" key="1">
    <citation type="journal article" date="2019" name="Int. J. Syst. Evol. Microbiol.">
        <title>The Global Catalogue of Microorganisms (GCM) 10K type strain sequencing project: providing services to taxonomists for standard genome sequencing and annotation.</title>
        <authorList>
            <consortium name="The Broad Institute Genomics Platform"/>
            <consortium name="The Broad Institute Genome Sequencing Center for Infectious Disease"/>
            <person name="Wu L."/>
            <person name="Ma J."/>
        </authorList>
    </citation>
    <scope>NUCLEOTIDE SEQUENCE [LARGE SCALE GENOMIC DNA]</scope>
    <source>
        <strain evidence="6">KCTC 42498</strain>
    </source>
</reference>
<dbReference type="Proteomes" id="UP001597544">
    <property type="component" value="Unassembled WGS sequence"/>
</dbReference>
<comment type="similarity">
    <text evidence="1">Belongs to the ATP-dependent AMP-binding enzyme family.</text>
</comment>
<name>A0ABW5IJD8_9BACT</name>
<evidence type="ECO:0000256" key="1">
    <source>
        <dbReference type="ARBA" id="ARBA00006432"/>
    </source>
</evidence>
<feature type="domain" description="AMP-binding enzyme C-terminal" evidence="3">
    <location>
        <begin position="518"/>
        <end position="597"/>
    </location>
</feature>
<gene>
    <name evidence="5" type="ORF">ACFSRY_07710</name>
</gene>
<dbReference type="CDD" id="cd05967">
    <property type="entry name" value="PrpE"/>
    <property type="match status" value="1"/>
</dbReference>
<dbReference type="RefSeq" id="WP_377504912.1">
    <property type="nucleotide sequence ID" value="NZ_JBHULU010000010.1"/>
</dbReference>
<dbReference type="InterPro" id="IPR042099">
    <property type="entry name" value="ANL_N_sf"/>
</dbReference>
<feature type="domain" description="AMP-dependent synthetase/ligase" evidence="2">
    <location>
        <begin position="73"/>
        <end position="453"/>
    </location>
</feature>
<dbReference type="Gene3D" id="3.40.50.12780">
    <property type="entry name" value="N-terminal domain of ligase-like"/>
    <property type="match status" value="1"/>
</dbReference>
<dbReference type="InterPro" id="IPR045851">
    <property type="entry name" value="AMP-bd_C_sf"/>
</dbReference>
<dbReference type="InterPro" id="IPR020845">
    <property type="entry name" value="AMP-binding_CS"/>
</dbReference>
<evidence type="ECO:0000259" key="2">
    <source>
        <dbReference type="Pfam" id="PF00501"/>
    </source>
</evidence>
<dbReference type="Pfam" id="PF13193">
    <property type="entry name" value="AMP-binding_C"/>
    <property type="match status" value="1"/>
</dbReference>
<dbReference type="InterPro" id="IPR000873">
    <property type="entry name" value="AMP-dep_synth/lig_dom"/>
</dbReference>
<comment type="caution">
    <text evidence="5">The sequence shown here is derived from an EMBL/GenBank/DDBJ whole genome shotgun (WGS) entry which is preliminary data.</text>
</comment>
<dbReference type="PANTHER" id="PTHR43347">
    <property type="entry name" value="ACYL-COA SYNTHETASE"/>
    <property type="match status" value="1"/>
</dbReference>
<dbReference type="NCBIfam" id="NF001208">
    <property type="entry name" value="PRK00174.1"/>
    <property type="match status" value="1"/>
</dbReference>
<dbReference type="InterPro" id="IPR032387">
    <property type="entry name" value="ACAS_N"/>
</dbReference>
<dbReference type="InterPro" id="IPR025110">
    <property type="entry name" value="AMP-bd_C"/>
</dbReference>
<dbReference type="SUPFAM" id="SSF56801">
    <property type="entry name" value="Acetyl-CoA synthetase-like"/>
    <property type="match status" value="1"/>
</dbReference>
<proteinExistence type="inferred from homology"/>
<dbReference type="Pfam" id="PF00501">
    <property type="entry name" value="AMP-binding"/>
    <property type="match status" value="1"/>
</dbReference>
<dbReference type="EMBL" id="JBHULU010000010">
    <property type="protein sequence ID" value="MFD2513749.1"/>
    <property type="molecule type" value="Genomic_DNA"/>
</dbReference>
<dbReference type="Gene3D" id="3.30.300.30">
    <property type="match status" value="1"/>
</dbReference>
<evidence type="ECO:0000259" key="3">
    <source>
        <dbReference type="Pfam" id="PF13193"/>
    </source>
</evidence>
<accession>A0ABW5IJD8</accession>
<dbReference type="PANTHER" id="PTHR43347:SF3">
    <property type="entry name" value="ACYL-COA SYNTHETASE SHORT-CHAIN FAMILY MEMBER 3, MITOCHONDRIAL"/>
    <property type="match status" value="1"/>
</dbReference>
<evidence type="ECO:0000259" key="4">
    <source>
        <dbReference type="Pfam" id="PF16177"/>
    </source>
</evidence>
<keyword evidence="6" id="KW-1185">Reference proteome</keyword>
<dbReference type="PROSITE" id="PS00455">
    <property type="entry name" value="AMP_BINDING"/>
    <property type="match status" value="1"/>
</dbReference>
<organism evidence="5 6">
    <name type="scientific">Pontibacter locisalis</name>
    <dbReference type="NCBI Taxonomy" id="1719035"/>
    <lineage>
        <taxon>Bacteria</taxon>
        <taxon>Pseudomonadati</taxon>
        <taxon>Bacteroidota</taxon>
        <taxon>Cytophagia</taxon>
        <taxon>Cytophagales</taxon>
        <taxon>Hymenobacteraceae</taxon>
        <taxon>Pontibacter</taxon>
    </lineage>
</organism>
<evidence type="ECO:0000313" key="5">
    <source>
        <dbReference type="EMBL" id="MFD2513749.1"/>
    </source>
</evidence>
<protein>
    <submittedName>
        <fullName evidence="5">Propionyl-CoA synthetase</fullName>
    </submittedName>
</protein>